<dbReference type="InterPro" id="IPR002557">
    <property type="entry name" value="Chitin-bd_dom"/>
</dbReference>
<dbReference type="Gene3D" id="2.170.140.10">
    <property type="entry name" value="Chitin binding domain"/>
    <property type="match status" value="3"/>
</dbReference>
<evidence type="ECO:0000256" key="5">
    <source>
        <dbReference type="ARBA" id="ARBA00023180"/>
    </source>
</evidence>
<evidence type="ECO:0000256" key="7">
    <source>
        <dbReference type="SAM" id="SignalP"/>
    </source>
</evidence>
<evidence type="ECO:0000256" key="6">
    <source>
        <dbReference type="SAM" id="MobiDB-lite"/>
    </source>
</evidence>
<dbReference type="VEuPathDB" id="VectorBase:GBRI029506"/>
<sequence>MKVINLILSTVILQIGSRLTDTVKAEYPNFKIICENVSSGTFLPHKDDCTRFMRCFMGKPFEFRCFHTFRWNPNTQSCVPANATDCLLYSDYDTGKFKTPVKETMSISNTIMETEDSNDSNDQSSTESDKPENEKVTKQLPENEMIVPQNDDETQVTSSPDASESENLCANTTDGTFLPHATDCKLFVKCSHDEPHEFHCPKTFIWDQSRLSCIFEDLIPCLVYADYDLKILNNEKSLVNNHALDIIVTQTTPRTETLTLAIQNTIRNLTIPETITTAPEETVPVTLEIATLEATTLETTAQETTTQEAITLQTTIPKAIELKTSTTTLEPTKSTTTSTTAESTTMTPAAYDPVEKRSGDAIATQSVNGDVVKSIIETLLYLARQPHGTDDPNKFYIVYRPAIYHIYADNPLETNGVSNEAVVISNEALTKRKINEVPKKEVKYNPVTTRPLNIKLVNDDLSMHDVRLPRKDPRCNIIPSAQLPARHCSQFYQCSDGYAFLLNCQNHYKFDSTYGKCIRDSSQQCW</sequence>
<dbReference type="GO" id="GO:0005576">
    <property type="term" value="C:extracellular region"/>
    <property type="evidence" value="ECO:0007669"/>
    <property type="project" value="InterPro"/>
</dbReference>
<feature type="compositionally biased region" description="Basic and acidic residues" evidence="6">
    <location>
        <begin position="127"/>
        <end position="137"/>
    </location>
</feature>
<reference evidence="10" key="1">
    <citation type="submission" date="2014-03" db="EMBL/GenBank/DDBJ databases">
        <authorList>
            <person name="Aksoy S."/>
            <person name="Warren W."/>
            <person name="Wilson R.K."/>
        </authorList>
    </citation>
    <scope>NUCLEOTIDE SEQUENCE [LARGE SCALE GENOMIC DNA]</scope>
    <source>
        <strain evidence="10">IAEA</strain>
    </source>
</reference>
<dbReference type="PANTHER" id="PTHR23301">
    <property type="entry name" value="CHITIN BINDING PERITROPHIN-A"/>
    <property type="match status" value="1"/>
</dbReference>
<evidence type="ECO:0000256" key="4">
    <source>
        <dbReference type="ARBA" id="ARBA00023157"/>
    </source>
</evidence>
<proteinExistence type="predicted"/>
<evidence type="ECO:0000313" key="9">
    <source>
        <dbReference type="EnsemblMetazoa" id="GBRI029506-PA"/>
    </source>
</evidence>
<keyword evidence="5" id="KW-0325">Glycoprotein</keyword>
<protein>
    <recommendedName>
        <fullName evidence="8">Chitin-binding type-2 domain-containing protein</fullName>
    </recommendedName>
</protein>
<dbReference type="SUPFAM" id="SSF57625">
    <property type="entry name" value="Invertebrate chitin-binding proteins"/>
    <property type="match status" value="3"/>
</dbReference>
<dbReference type="InterPro" id="IPR036508">
    <property type="entry name" value="Chitin-bd_dom_sf"/>
</dbReference>
<keyword evidence="1" id="KW-0147">Chitin-binding</keyword>
<keyword evidence="2 7" id="KW-0732">Signal</keyword>
<evidence type="ECO:0000313" key="10">
    <source>
        <dbReference type="Proteomes" id="UP000091820"/>
    </source>
</evidence>
<dbReference type="AlphaFoldDB" id="A0A1A9WRJ0"/>
<evidence type="ECO:0000256" key="3">
    <source>
        <dbReference type="ARBA" id="ARBA00022737"/>
    </source>
</evidence>
<dbReference type="Pfam" id="PF01607">
    <property type="entry name" value="CBM_14"/>
    <property type="match status" value="3"/>
</dbReference>
<dbReference type="Proteomes" id="UP000091820">
    <property type="component" value="Unassembled WGS sequence"/>
</dbReference>
<feature type="compositionally biased region" description="Polar residues" evidence="6">
    <location>
        <begin position="155"/>
        <end position="168"/>
    </location>
</feature>
<name>A0A1A9WRJ0_9MUSC</name>
<dbReference type="InterPro" id="IPR051940">
    <property type="entry name" value="Chitin_bind-dev_reg"/>
</dbReference>
<reference evidence="9" key="2">
    <citation type="submission" date="2020-05" db="UniProtKB">
        <authorList>
            <consortium name="EnsemblMetazoa"/>
        </authorList>
    </citation>
    <scope>IDENTIFICATION</scope>
    <source>
        <strain evidence="9">IAEA</strain>
    </source>
</reference>
<dbReference type="SMART" id="SM00494">
    <property type="entry name" value="ChtBD2"/>
    <property type="match status" value="3"/>
</dbReference>
<feature type="domain" description="Chitin-binding type-2" evidence="8">
    <location>
        <begin position="166"/>
        <end position="223"/>
    </location>
</feature>
<evidence type="ECO:0000256" key="2">
    <source>
        <dbReference type="ARBA" id="ARBA00022729"/>
    </source>
</evidence>
<dbReference type="EnsemblMetazoa" id="GBRI029506-RA">
    <property type="protein sequence ID" value="GBRI029506-PA"/>
    <property type="gene ID" value="GBRI029506"/>
</dbReference>
<dbReference type="STRING" id="37001.A0A1A9WRJ0"/>
<keyword evidence="3" id="KW-0677">Repeat</keyword>
<feature type="domain" description="Chitin-binding type-2" evidence="8">
    <location>
        <begin position="31"/>
        <end position="88"/>
    </location>
</feature>
<keyword evidence="4" id="KW-1015">Disulfide bond</keyword>
<dbReference type="PANTHER" id="PTHR23301:SF0">
    <property type="entry name" value="CHITIN-BINDING TYPE-2 DOMAIN-CONTAINING PROTEIN-RELATED"/>
    <property type="match status" value="1"/>
</dbReference>
<feature type="region of interest" description="Disordered" evidence="6">
    <location>
        <begin position="111"/>
        <end position="168"/>
    </location>
</feature>
<organism evidence="9 10">
    <name type="scientific">Glossina brevipalpis</name>
    <dbReference type="NCBI Taxonomy" id="37001"/>
    <lineage>
        <taxon>Eukaryota</taxon>
        <taxon>Metazoa</taxon>
        <taxon>Ecdysozoa</taxon>
        <taxon>Arthropoda</taxon>
        <taxon>Hexapoda</taxon>
        <taxon>Insecta</taxon>
        <taxon>Pterygota</taxon>
        <taxon>Neoptera</taxon>
        <taxon>Endopterygota</taxon>
        <taxon>Diptera</taxon>
        <taxon>Brachycera</taxon>
        <taxon>Muscomorpha</taxon>
        <taxon>Hippoboscoidea</taxon>
        <taxon>Glossinidae</taxon>
        <taxon>Glossina</taxon>
    </lineage>
</organism>
<feature type="domain" description="Chitin-binding type-2" evidence="8">
    <location>
        <begin position="472"/>
        <end position="526"/>
    </location>
</feature>
<evidence type="ECO:0000256" key="1">
    <source>
        <dbReference type="ARBA" id="ARBA00022669"/>
    </source>
</evidence>
<feature type="signal peptide" evidence="7">
    <location>
        <begin position="1"/>
        <end position="25"/>
    </location>
</feature>
<accession>A0A1A9WRJ0</accession>
<evidence type="ECO:0000259" key="8">
    <source>
        <dbReference type="PROSITE" id="PS50940"/>
    </source>
</evidence>
<feature type="chain" id="PRO_5008400580" description="Chitin-binding type-2 domain-containing protein" evidence="7">
    <location>
        <begin position="26"/>
        <end position="526"/>
    </location>
</feature>
<dbReference type="GO" id="GO:0008061">
    <property type="term" value="F:chitin binding"/>
    <property type="evidence" value="ECO:0007669"/>
    <property type="project" value="UniProtKB-KW"/>
</dbReference>
<dbReference type="PROSITE" id="PS50940">
    <property type="entry name" value="CHIT_BIND_II"/>
    <property type="match status" value="3"/>
</dbReference>
<keyword evidence="10" id="KW-1185">Reference proteome</keyword>